<name>A0A1I6EZ16_9PSEU</name>
<dbReference type="EMBL" id="FOYL01000006">
    <property type="protein sequence ID" value="SFR22918.1"/>
    <property type="molecule type" value="Genomic_DNA"/>
</dbReference>
<protein>
    <recommendedName>
        <fullName evidence="3">Protein kinase domain-containing protein</fullName>
    </recommendedName>
</protein>
<dbReference type="STRING" id="84724.SAMN04488564_106412"/>
<evidence type="ECO:0008006" key="3">
    <source>
        <dbReference type="Google" id="ProtNLM"/>
    </source>
</evidence>
<dbReference type="Gene3D" id="1.10.510.10">
    <property type="entry name" value="Transferase(Phosphotransferase) domain 1"/>
    <property type="match status" value="1"/>
</dbReference>
<dbReference type="RefSeq" id="WP_093599041.1">
    <property type="nucleotide sequence ID" value="NZ_FOYL01000006.1"/>
</dbReference>
<sequence>MNELAVPRQSLGGLGPLVGQGGQAKVYLAPDVRLPDVAGALVFKHYRPGQAPPGGLRALVGRRLRMTATARRRLDLCTAWPVRTVEEDGEVCGVLMPLIPEDFFHPRVLPSGVRDRALLEFQHLFIDPSRAGRFGMPKPNLRTRALFCRDFASAMHFLHSNELVLGDINAKNAVFRLTARPSVRLIDCDAIRVRGSAAVVAQLNAPDWEPPERRLSQATDLYKFGLLVLRTLCPGTGASLLRDPAHARGVLDGAGLQLLSRTLGDNPEGRPSAKDWGRYLDAEFDFDRLSRGTADGTRTYGWVREPGTKKWVPASPHGV</sequence>
<dbReference type="OrthoDB" id="4061674at2"/>
<keyword evidence="2" id="KW-1185">Reference proteome</keyword>
<evidence type="ECO:0000313" key="1">
    <source>
        <dbReference type="EMBL" id="SFR22918.1"/>
    </source>
</evidence>
<gene>
    <name evidence="1" type="ORF">SAMN04488564_106412</name>
</gene>
<dbReference type="InterPro" id="IPR011009">
    <property type="entry name" value="Kinase-like_dom_sf"/>
</dbReference>
<accession>A0A1I6EZ16</accession>
<organism evidence="1 2">
    <name type="scientific">Lentzea waywayandensis</name>
    <dbReference type="NCBI Taxonomy" id="84724"/>
    <lineage>
        <taxon>Bacteria</taxon>
        <taxon>Bacillati</taxon>
        <taxon>Actinomycetota</taxon>
        <taxon>Actinomycetes</taxon>
        <taxon>Pseudonocardiales</taxon>
        <taxon>Pseudonocardiaceae</taxon>
        <taxon>Lentzea</taxon>
    </lineage>
</organism>
<proteinExistence type="predicted"/>
<dbReference type="SUPFAM" id="SSF56112">
    <property type="entry name" value="Protein kinase-like (PK-like)"/>
    <property type="match status" value="1"/>
</dbReference>
<dbReference type="AlphaFoldDB" id="A0A1I6EZ16"/>
<reference evidence="2" key="1">
    <citation type="submission" date="2016-10" db="EMBL/GenBank/DDBJ databases">
        <authorList>
            <person name="Varghese N."/>
            <person name="Submissions S."/>
        </authorList>
    </citation>
    <scope>NUCLEOTIDE SEQUENCE [LARGE SCALE GENOMIC DNA]</scope>
    <source>
        <strain evidence="2">DSM 44232</strain>
    </source>
</reference>
<dbReference type="Proteomes" id="UP000198583">
    <property type="component" value="Unassembled WGS sequence"/>
</dbReference>
<evidence type="ECO:0000313" key="2">
    <source>
        <dbReference type="Proteomes" id="UP000198583"/>
    </source>
</evidence>